<keyword evidence="2" id="KW-1185">Reference proteome</keyword>
<protein>
    <submittedName>
        <fullName evidence="1">Uncharacterized protein</fullName>
    </submittedName>
</protein>
<reference evidence="1 2" key="1">
    <citation type="submission" date="2015-01" db="EMBL/GenBank/DDBJ databases">
        <title>The Genome Sequence of Exophiala xenobiotica CBS118157.</title>
        <authorList>
            <consortium name="The Broad Institute Genomics Platform"/>
            <person name="Cuomo C."/>
            <person name="de Hoog S."/>
            <person name="Gorbushina A."/>
            <person name="Stielow B."/>
            <person name="Teixiera M."/>
            <person name="Abouelleil A."/>
            <person name="Chapman S.B."/>
            <person name="Priest M."/>
            <person name="Young S.K."/>
            <person name="Wortman J."/>
            <person name="Nusbaum C."/>
            <person name="Birren B."/>
        </authorList>
    </citation>
    <scope>NUCLEOTIDE SEQUENCE [LARGE SCALE GENOMIC DNA]</scope>
    <source>
        <strain evidence="1 2">CBS 118157</strain>
    </source>
</reference>
<dbReference type="HOGENOM" id="CLU_2109056_0_0_1"/>
<organism evidence="1 2">
    <name type="scientific">Exophiala xenobiotica</name>
    <dbReference type="NCBI Taxonomy" id="348802"/>
    <lineage>
        <taxon>Eukaryota</taxon>
        <taxon>Fungi</taxon>
        <taxon>Dikarya</taxon>
        <taxon>Ascomycota</taxon>
        <taxon>Pezizomycotina</taxon>
        <taxon>Eurotiomycetes</taxon>
        <taxon>Chaetothyriomycetidae</taxon>
        <taxon>Chaetothyriales</taxon>
        <taxon>Herpotrichiellaceae</taxon>
        <taxon>Exophiala</taxon>
    </lineage>
</organism>
<proteinExistence type="predicted"/>
<dbReference type="RefSeq" id="XP_013314743.1">
    <property type="nucleotide sequence ID" value="XM_013459289.1"/>
</dbReference>
<accession>A0A0D2F2J7</accession>
<name>A0A0D2F2J7_9EURO</name>
<sequence length="115" mass="12933">MDIAICEHEHRSPRKVKGHRVSRAPISEEDVESFLLDEAALVKVKFEEFLNTGDNSIGQTSNIAFAEPQLREHDDDYLNPSKHNQGPLPSEKFWKLRANVSNISAATPIYEEGCA</sequence>
<dbReference type="AlphaFoldDB" id="A0A0D2F2J7"/>
<dbReference type="GeneID" id="25328447"/>
<evidence type="ECO:0000313" key="2">
    <source>
        <dbReference type="Proteomes" id="UP000054342"/>
    </source>
</evidence>
<dbReference type="Proteomes" id="UP000054342">
    <property type="component" value="Unassembled WGS sequence"/>
</dbReference>
<evidence type="ECO:0000313" key="1">
    <source>
        <dbReference type="EMBL" id="KIW54159.1"/>
    </source>
</evidence>
<gene>
    <name evidence="1" type="ORF">PV05_06539</name>
</gene>
<dbReference type="EMBL" id="KN847320">
    <property type="protein sequence ID" value="KIW54159.1"/>
    <property type="molecule type" value="Genomic_DNA"/>
</dbReference>